<accession>A0A8H6CPC4</accession>
<dbReference type="EMBL" id="JACCJC010000088">
    <property type="protein sequence ID" value="KAF6226756.1"/>
    <property type="molecule type" value="Genomic_DNA"/>
</dbReference>
<evidence type="ECO:0000313" key="3">
    <source>
        <dbReference type="Proteomes" id="UP000578531"/>
    </source>
</evidence>
<dbReference type="AlphaFoldDB" id="A0A8H6CPC4"/>
<keyword evidence="3" id="KW-1185">Reference proteome</keyword>
<sequence>MREEEERLSPRLQNQRGALQRATDKTSGIGRSTSGLAKADIIPRDVLTGQNTGGMEGAERTNEGESSSYGRQLTGLGKTEQDGMDSIMGRWNGSYPTPLGPEIFFWTDRGWGCLLRKPAMVSQTLLEGSKSIHGLVSLVCKCDMIDYITVVGEALEKMKKEYAVEDN</sequence>
<protein>
    <submittedName>
        <fullName evidence="2">Uncharacterized protein</fullName>
    </submittedName>
</protein>
<organism evidence="2 3">
    <name type="scientific">Letharia columbiana</name>
    <dbReference type="NCBI Taxonomy" id="112416"/>
    <lineage>
        <taxon>Eukaryota</taxon>
        <taxon>Fungi</taxon>
        <taxon>Dikarya</taxon>
        <taxon>Ascomycota</taxon>
        <taxon>Pezizomycotina</taxon>
        <taxon>Lecanoromycetes</taxon>
        <taxon>OSLEUM clade</taxon>
        <taxon>Lecanoromycetidae</taxon>
        <taxon>Lecanorales</taxon>
        <taxon>Lecanorineae</taxon>
        <taxon>Parmeliaceae</taxon>
        <taxon>Letharia</taxon>
    </lineage>
</organism>
<comment type="caution">
    <text evidence="2">The sequence shown here is derived from an EMBL/GenBank/DDBJ whole genome shotgun (WGS) entry which is preliminary data.</text>
</comment>
<proteinExistence type="predicted"/>
<dbReference type="Proteomes" id="UP000578531">
    <property type="component" value="Unassembled WGS sequence"/>
</dbReference>
<evidence type="ECO:0000256" key="1">
    <source>
        <dbReference type="SAM" id="MobiDB-lite"/>
    </source>
</evidence>
<feature type="region of interest" description="Disordered" evidence="1">
    <location>
        <begin position="1"/>
        <end position="82"/>
    </location>
</feature>
<gene>
    <name evidence="2" type="ORF">HO173_012359</name>
</gene>
<evidence type="ECO:0000313" key="2">
    <source>
        <dbReference type="EMBL" id="KAF6226756.1"/>
    </source>
</evidence>
<feature type="compositionally biased region" description="Polar residues" evidence="1">
    <location>
        <begin position="25"/>
        <end position="35"/>
    </location>
</feature>
<reference evidence="2 3" key="1">
    <citation type="journal article" date="2020" name="Genomics">
        <title>Complete, high-quality genomes from long-read metagenomic sequencing of two wolf lichen thalli reveals enigmatic genome architecture.</title>
        <authorList>
            <person name="McKenzie S.K."/>
            <person name="Walston R.F."/>
            <person name="Allen J.L."/>
        </authorList>
    </citation>
    <scope>NUCLEOTIDE SEQUENCE [LARGE SCALE GENOMIC DNA]</scope>
    <source>
        <strain evidence="2">WasteWater2</strain>
    </source>
</reference>
<dbReference type="GeneID" id="59293995"/>
<name>A0A8H6CPC4_9LECA</name>
<dbReference type="RefSeq" id="XP_037158907.1">
    <property type="nucleotide sequence ID" value="XM_037314231.1"/>
</dbReference>